<evidence type="ECO:0000256" key="1">
    <source>
        <dbReference type="ARBA" id="ARBA00022801"/>
    </source>
</evidence>
<dbReference type="SUPFAM" id="SSF52151">
    <property type="entry name" value="FabD/lysophospholipase-like"/>
    <property type="match status" value="1"/>
</dbReference>
<evidence type="ECO:0000256" key="3">
    <source>
        <dbReference type="ARBA" id="ARBA00023098"/>
    </source>
</evidence>
<dbReference type="PROSITE" id="PS51635">
    <property type="entry name" value="PNPLA"/>
    <property type="match status" value="1"/>
</dbReference>
<proteinExistence type="predicted"/>
<feature type="short sequence motif" description="GXGXXG" evidence="4">
    <location>
        <begin position="9"/>
        <end position="14"/>
    </location>
</feature>
<keyword evidence="7" id="KW-1185">Reference proteome</keyword>
<feature type="short sequence motif" description="GXSXG" evidence="4">
    <location>
        <begin position="36"/>
        <end position="40"/>
    </location>
</feature>
<gene>
    <name evidence="6" type="ORF">ACFFRE_03745</name>
</gene>
<dbReference type="Proteomes" id="UP001589788">
    <property type="component" value="Unassembled WGS sequence"/>
</dbReference>
<dbReference type="PANTHER" id="PTHR14226:SF57">
    <property type="entry name" value="BLR7027 PROTEIN"/>
    <property type="match status" value="1"/>
</dbReference>
<feature type="active site" description="Proton acceptor" evidence="4">
    <location>
        <position position="162"/>
    </location>
</feature>
<evidence type="ECO:0000256" key="2">
    <source>
        <dbReference type="ARBA" id="ARBA00022963"/>
    </source>
</evidence>
<dbReference type="InterPro" id="IPR002641">
    <property type="entry name" value="PNPLA_dom"/>
</dbReference>
<feature type="domain" description="PNPLA" evidence="5">
    <location>
        <begin position="5"/>
        <end position="175"/>
    </location>
</feature>
<keyword evidence="2 4" id="KW-0442">Lipid degradation</keyword>
<feature type="active site" description="Nucleophile" evidence="4">
    <location>
        <position position="38"/>
    </location>
</feature>
<dbReference type="EMBL" id="JBHLYQ010000023">
    <property type="protein sequence ID" value="MFC0081273.1"/>
    <property type="molecule type" value="Genomic_DNA"/>
</dbReference>
<evidence type="ECO:0000256" key="4">
    <source>
        <dbReference type="PROSITE-ProRule" id="PRU01161"/>
    </source>
</evidence>
<evidence type="ECO:0000259" key="5">
    <source>
        <dbReference type="PROSITE" id="PS51635"/>
    </source>
</evidence>
<evidence type="ECO:0000313" key="7">
    <source>
        <dbReference type="Proteomes" id="UP001589788"/>
    </source>
</evidence>
<evidence type="ECO:0000313" key="6">
    <source>
        <dbReference type="EMBL" id="MFC0081273.1"/>
    </source>
</evidence>
<sequence>MSVAFVLSGGGNLGALQAGALRALVEAGIRPDLVVGTSVGAINGAFFACRPGLEGCWALEDGWRRLRRRDLFRFRLGLALGGFLGLGDHLVGTGRLRAWIEEHLTVRRVEDTPVRFAAVATDALRGDPVVLTEGDLASALLASSAIPGIFPPVRVGDRWLVDGSLAAGTPVLEALALGAREVYVLTTQTAPRRRPPRGAIAMAMNSVSLTTSRLQREQVAAAARDLEARGGRLHLVPSPAPEAPSPFDFRQGGRLADLAYARTRAWLAEEVGAHCGAGRSGP</sequence>
<reference evidence="6 7" key="1">
    <citation type="submission" date="2024-09" db="EMBL/GenBank/DDBJ databases">
        <authorList>
            <person name="Sun Q."/>
            <person name="Mori K."/>
        </authorList>
    </citation>
    <scope>NUCLEOTIDE SEQUENCE [LARGE SCALE GENOMIC DNA]</scope>
    <source>
        <strain evidence="6 7">JCM 15389</strain>
    </source>
</reference>
<accession>A0ABV6C0Q3</accession>
<dbReference type="InterPro" id="IPR016035">
    <property type="entry name" value="Acyl_Trfase/lysoPLipase"/>
</dbReference>
<keyword evidence="3 4" id="KW-0443">Lipid metabolism</keyword>
<dbReference type="Pfam" id="PF01734">
    <property type="entry name" value="Patatin"/>
    <property type="match status" value="1"/>
</dbReference>
<keyword evidence="1 4" id="KW-0378">Hydrolase</keyword>
<comment type="caution">
    <text evidence="4">Lacks conserved residue(s) required for the propagation of feature annotation.</text>
</comment>
<dbReference type="PANTHER" id="PTHR14226">
    <property type="entry name" value="NEUROPATHY TARGET ESTERASE/SWISS CHEESE D.MELANOGASTER"/>
    <property type="match status" value="1"/>
</dbReference>
<organism evidence="6 7">
    <name type="scientific">Aciditerrimonas ferrireducens</name>
    <dbReference type="NCBI Taxonomy" id="667306"/>
    <lineage>
        <taxon>Bacteria</taxon>
        <taxon>Bacillati</taxon>
        <taxon>Actinomycetota</taxon>
        <taxon>Acidimicrobiia</taxon>
        <taxon>Acidimicrobiales</taxon>
        <taxon>Acidimicrobiaceae</taxon>
        <taxon>Aciditerrimonas</taxon>
    </lineage>
</organism>
<name>A0ABV6C0Q3_9ACTN</name>
<dbReference type="RefSeq" id="WP_377788363.1">
    <property type="nucleotide sequence ID" value="NZ_JBHLYQ010000023.1"/>
</dbReference>
<dbReference type="InterPro" id="IPR050301">
    <property type="entry name" value="NTE"/>
</dbReference>
<dbReference type="Gene3D" id="3.40.1090.10">
    <property type="entry name" value="Cytosolic phospholipase A2 catalytic domain"/>
    <property type="match status" value="2"/>
</dbReference>
<protein>
    <submittedName>
        <fullName evidence="6">Patatin-like phospholipase family protein</fullName>
    </submittedName>
</protein>
<comment type="caution">
    <text evidence="6">The sequence shown here is derived from an EMBL/GenBank/DDBJ whole genome shotgun (WGS) entry which is preliminary data.</text>
</comment>